<feature type="signal peptide" evidence="1">
    <location>
        <begin position="1"/>
        <end position="22"/>
    </location>
</feature>
<keyword evidence="3" id="KW-1185">Reference proteome</keyword>
<protein>
    <recommendedName>
        <fullName evidence="4">Secreted protein (Por secretion system target)</fullName>
    </recommendedName>
</protein>
<evidence type="ECO:0000313" key="3">
    <source>
        <dbReference type="Proteomes" id="UP001610100"/>
    </source>
</evidence>
<reference evidence="2 3" key="1">
    <citation type="submission" date="2024-02" db="EMBL/GenBank/DDBJ databases">
        <title>A Gaetbulibacter species isolated from tidal flats and genomic insights of their niches.</title>
        <authorList>
            <person name="Ye Y."/>
        </authorList>
    </citation>
    <scope>NUCLEOTIDE SEQUENCE [LARGE SCALE GENOMIC DNA]</scope>
    <source>
        <strain evidence="2 3">KYW382</strain>
    </source>
</reference>
<name>A0ABW7MZ72_9FLAO</name>
<organism evidence="2 3">
    <name type="scientific">Gaetbulibacter aestuarii</name>
    <dbReference type="NCBI Taxonomy" id="1502358"/>
    <lineage>
        <taxon>Bacteria</taxon>
        <taxon>Pseudomonadati</taxon>
        <taxon>Bacteroidota</taxon>
        <taxon>Flavobacteriia</taxon>
        <taxon>Flavobacteriales</taxon>
        <taxon>Flavobacteriaceae</taxon>
        <taxon>Gaetbulibacter</taxon>
    </lineage>
</organism>
<keyword evidence="1" id="KW-0732">Signal</keyword>
<dbReference type="Proteomes" id="UP001610100">
    <property type="component" value="Unassembled WGS sequence"/>
</dbReference>
<gene>
    <name evidence="2" type="ORF">V8G58_00975</name>
</gene>
<proteinExistence type="predicted"/>
<dbReference type="RefSeq" id="WP_344738721.1">
    <property type="nucleotide sequence ID" value="NZ_BAABAY010000001.1"/>
</dbReference>
<evidence type="ECO:0000256" key="1">
    <source>
        <dbReference type="SAM" id="SignalP"/>
    </source>
</evidence>
<accession>A0ABW7MZ72</accession>
<dbReference type="EMBL" id="JBAWKB010000001">
    <property type="protein sequence ID" value="MFH6770487.1"/>
    <property type="molecule type" value="Genomic_DNA"/>
</dbReference>
<evidence type="ECO:0008006" key="4">
    <source>
        <dbReference type="Google" id="ProtNLM"/>
    </source>
</evidence>
<evidence type="ECO:0000313" key="2">
    <source>
        <dbReference type="EMBL" id="MFH6770487.1"/>
    </source>
</evidence>
<sequence length="198" mass="21857">MKKLLTNSILIATMFATVHSFAATATINNDLKPYDEGKMALTLENVSSGNSLAIKDSNGMVLYKELIKTSGTYKKGFDLTALPDGAYVFELDKDLEIKIIPFTVTANKVAFKKAESKSIFKPYIRQKDNKVLISKLALNGEPVKIDIYAETDGVYQLSYSETIKGVKAIGKVYALKSGATYKITLKSINKEFTTFINN</sequence>
<feature type="chain" id="PRO_5046481084" description="Secreted protein (Por secretion system target)" evidence="1">
    <location>
        <begin position="23"/>
        <end position="198"/>
    </location>
</feature>
<comment type="caution">
    <text evidence="2">The sequence shown here is derived from an EMBL/GenBank/DDBJ whole genome shotgun (WGS) entry which is preliminary data.</text>
</comment>